<gene>
    <name evidence="9" type="ORF">U6N30_28475</name>
</gene>
<organism evidence="9 10">
    <name type="scientific">Blastococcus brunescens</name>
    <dbReference type="NCBI Taxonomy" id="1564165"/>
    <lineage>
        <taxon>Bacteria</taxon>
        <taxon>Bacillati</taxon>
        <taxon>Actinomycetota</taxon>
        <taxon>Actinomycetes</taxon>
        <taxon>Geodermatophilales</taxon>
        <taxon>Geodermatophilaceae</taxon>
        <taxon>Blastococcus</taxon>
    </lineage>
</organism>
<protein>
    <recommendedName>
        <fullName evidence="11">ABC transporter permease</fullName>
    </recommendedName>
</protein>
<dbReference type="EMBL" id="CP141261">
    <property type="protein sequence ID" value="WRL63574.1"/>
    <property type="molecule type" value="Genomic_DNA"/>
</dbReference>
<evidence type="ECO:0008006" key="11">
    <source>
        <dbReference type="Google" id="ProtNLM"/>
    </source>
</evidence>
<reference evidence="9 10" key="1">
    <citation type="submission" date="2023-12" db="EMBL/GenBank/DDBJ databases">
        <title>Blastococcus brunescens sp. nov., an actonobacterium isolated from sandstone collected in sahara desert.</title>
        <authorList>
            <person name="Gtari M."/>
            <person name="Ghodhbane F."/>
        </authorList>
    </citation>
    <scope>NUCLEOTIDE SEQUENCE [LARGE SCALE GENOMIC DNA]</scope>
    <source>
        <strain evidence="9 10">BMG 8361</strain>
    </source>
</reference>
<proteinExistence type="inferred from homology"/>
<feature type="transmembrane region" description="Helical" evidence="8">
    <location>
        <begin position="55"/>
        <end position="78"/>
    </location>
</feature>
<evidence type="ECO:0000256" key="5">
    <source>
        <dbReference type="ARBA" id="ARBA00022692"/>
    </source>
</evidence>
<comment type="similarity">
    <text evidence="2">Belongs to the binding-protein-dependent transport system permease family. CysTW subfamily.</text>
</comment>
<comment type="subcellular location">
    <subcellularLocation>
        <location evidence="1">Cell membrane</location>
        <topology evidence="1">Multi-pass membrane protein</topology>
    </subcellularLocation>
</comment>
<evidence type="ECO:0000256" key="2">
    <source>
        <dbReference type="ARBA" id="ARBA00007069"/>
    </source>
</evidence>
<feature type="transmembrane region" description="Helical" evidence="8">
    <location>
        <begin position="85"/>
        <end position="109"/>
    </location>
</feature>
<keyword evidence="4" id="KW-1003">Cell membrane</keyword>
<keyword evidence="6 8" id="KW-1133">Transmembrane helix</keyword>
<evidence type="ECO:0000313" key="10">
    <source>
        <dbReference type="Proteomes" id="UP001324287"/>
    </source>
</evidence>
<dbReference type="InterPro" id="IPR035906">
    <property type="entry name" value="MetI-like_sf"/>
</dbReference>
<evidence type="ECO:0000256" key="7">
    <source>
        <dbReference type="ARBA" id="ARBA00023136"/>
    </source>
</evidence>
<keyword evidence="10" id="KW-1185">Reference proteome</keyword>
<dbReference type="PANTHER" id="PTHR42929">
    <property type="entry name" value="INNER MEMBRANE ABC TRANSPORTER PERMEASE PROTEIN YDCU-RELATED-RELATED"/>
    <property type="match status" value="1"/>
</dbReference>
<sequence>MLLLYLVFFVIPQIYFFRLAFYRPGLYGEVTGPVGFDTFAGVLGSEFYRSAIGQTILLCSLVTVFALLLAYPVAYLIVRFKRLGGFLFTVTAATMFSSTVAMILGWRVLLSRDGPVNTLLVGSGLIDSP</sequence>
<evidence type="ECO:0000256" key="8">
    <source>
        <dbReference type="SAM" id="Phobius"/>
    </source>
</evidence>
<dbReference type="SUPFAM" id="SSF161098">
    <property type="entry name" value="MetI-like"/>
    <property type="match status" value="1"/>
</dbReference>
<name>A0ABZ1B2J9_9ACTN</name>
<dbReference type="RefSeq" id="WP_324274909.1">
    <property type="nucleotide sequence ID" value="NZ_CP141261.1"/>
</dbReference>
<evidence type="ECO:0000256" key="3">
    <source>
        <dbReference type="ARBA" id="ARBA00022448"/>
    </source>
</evidence>
<dbReference type="PANTHER" id="PTHR42929:SF5">
    <property type="entry name" value="ABC TRANSPORTER PERMEASE PROTEIN"/>
    <property type="match status" value="1"/>
</dbReference>
<evidence type="ECO:0000313" key="9">
    <source>
        <dbReference type="EMBL" id="WRL63574.1"/>
    </source>
</evidence>
<dbReference type="Proteomes" id="UP001324287">
    <property type="component" value="Chromosome"/>
</dbReference>
<evidence type="ECO:0000256" key="1">
    <source>
        <dbReference type="ARBA" id="ARBA00004651"/>
    </source>
</evidence>
<evidence type="ECO:0000256" key="6">
    <source>
        <dbReference type="ARBA" id="ARBA00022989"/>
    </source>
</evidence>
<keyword evidence="5 8" id="KW-0812">Transmembrane</keyword>
<keyword evidence="3" id="KW-0813">Transport</keyword>
<accession>A0ABZ1B2J9</accession>
<dbReference type="Gene3D" id="1.10.3720.10">
    <property type="entry name" value="MetI-like"/>
    <property type="match status" value="1"/>
</dbReference>
<evidence type="ECO:0000256" key="4">
    <source>
        <dbReference type="ARBA" id="ARBA00022475"/>
    </source>
</evidence>
<keyword evidence="7 8" id="KW-0472">Membrane</keyword>